<accession>A0A125P4Z6</accession>
<gene>
    <name evidence="2" type="ORF">APQ14_15120</name>
</gene>
<comment type="caution">
    <text evidence="2">The sequence shown here is derived from an EMBL/GenBank/DDBJ whole genome shotgun (WGS) entry which is preliminary data.</text>
</comment>
<sequence length="82" mass="8955">MPRSNAKSSESKQQIEETYEKAEEAAVEAIGSIKDTVHETLEASSESMKNTTEKAENVIKERPLLSVGCAFLAGWAVSKLIK</sequence>
<name>A0A125P4Z6_9VIBR</name>
<feature type="region of interest" description="Disordered" evidence="1">
    <location>
        <begin position="1"/>
        <end position="21"/>
    </location>
</feature>
<evidence type="ECO:0008006" key="4">
    <source>
        <dbReference type="Google" id="ProtNLM"/>
    </source>
</evidence>
<dbReference type="Proteomes" id="UP000057389">
    <property type="component" value="Unassembled WGS sequence"/>
</dbReference>
<dbReference type="EMBL" id="LMXU01000032">
    <property type="protein sequence ID" value="KWT99685.1"/>
    <property type="molecule type" value="Genomic_DNA"/>
</dbReference>
<evidence type="ECO:0000256" key="1">
    <source>
        <dbReference type="SAM" id="MobiDB-lite"/>
    </source>
</evidence>
<organism evidence="2 3">
    <name type="scientific">Vibrio toranzoniae</name>
    <dbReference type="NCBI Taxonomy" id="1194427"/>
    <lineage>
        <taxon>Bacteria</taxon>
        <taxon>Pseudomonadati</taxon>
        <taxon>Pseudomonadota</taxon>
        <taxon>Gammaproteobacteria</taxon>
        <taxon>Vibrionales</taxon>
        <taxon>Vibrionaceae</taxon>
        <taxon>Vibrio</taxon>
    </lineage>
</organism>
<protein>
    <recommendedName>
        <fullName evidence="4">DUF883 domain-containing protein</fullName>
    </recommendedName>
</protein>
<dbReference type="OrthoDB" id="5966597at2"/>
<evidence type="ECO:0000313" key="3">
    <source>
        <dbReference type="Proteomes" id="UP000057389"/>
    </source>
</evidence>
<dbReference type="RefSeq" id="WP_017057779.1">
    <property type="nucleotide sequence ID" value="NZ_AP025515.1"/>
</dbReference>
<dbReference type="GeneID" id="300180771"/>
<reference evidence="2 3" key="1">
    <citation type="submission" date="2015-11" db="EMBL/GenBank/DDBJ databases">
        <title>Draft WGS of Vibrio toranzoniae.</title>
        <authorList>
            <person name="Lasa A."/>
            <person name="Romalde J.L."/>
        </authorList>
    </citation>
    <scope>NUCLEOTIDE SEQUENCE [LARGE SCALE GENOMIC DNA]</scope>
    <source>
        <strain evidence="2 3">Vb 10.8</strain>
    </source>
</reference>
<evidence type="ECO:0000313" key="2">
    <source>
        <dbReference type="EMBL" id="KWT99685.1"/>
    </source>
</evidence>
<proteinExistence type="predicted"/>
<dbReference type="AlphaFoldDB" id="A0A125P4Z6"/>
<keyword evidence="3" id="KW-1185">Reference proteome</keyword>
<feature type="compositionally biased region" description="Basic and acidic residues" evidence="1">
    <location>
        <begin position="9"/>
        <end position="21"/>
    </location>
</feature>